<dbReference type="EMBL" id="JAEQNB010000001">
    <property type="protein sequence ID" value="MBL0386235.1"/>
    <property type="molecule type" value="Genomic_DNA"/>
</dbReference>
<dbReference type="Proteomes" id="UP000602284">
    <property type="component" value="Unassembled WGS sequence"/>
</dbReference>
<protein>
    <recommendedName>
        <fullName evidence="3">DUF2313 domain-containing protein</fullName>
    </recommendedName>
</protein>
<gene>
    <name evidence="1" type="ORF">JJB07_06160</name>
</gene>
<organism evidence="1 2">
    <name type="scientific">Tumebacillus amylolyticus</name>
    <dbReference type="NCBI Taxonomy" id="2801339"/>
    <lineage>
        <taxon>Bacteria</taxon>
        <taxon>Bacillati</taxon>
        <taxon>Bacillota</taxon>
        <taxon>Bacilli</taxon>
        <taxon>Bacillales</taxon>
        <taxon>Alicyclobacillaceae</taxon>
        <taxon>Tumebacillus</taxon>
    </lineage>
</organism>
<proteinExistence type="predicted"/>
<evidence type="ECO:0000313" key="1">
    <source>
        <dbReference type="EMBL" id="MBL0386235.1"/>
    </source>
</evidence>
<reference evidence="1 2" key="1">
    <citation type="submission" date="2021-01" db="EMBL/GenBank/DDBJ databases">
        <title>Tumebacillus sp. strain ITR2 16S ribosomal RNA gene Genome sequencing and assembly.</title>
        <authorList>
            <person name="Kang M."/>
        </authorList>
    </citation>
    <scope>NUCLEOTIDE SEQUENCE [LARGE SCALE GENOMIC DNA]</scope>
    <source>
        <strain evidence="1 2">ITR2</strain>
    </source>
</reference>
<evidence type="ECO:0000313" key="2">
    <source>
        <dbReference type="Proteomes" id="UP000602284"/>
    </source>
</evidence>
<sequence length="179" mass="20166">MKQQQNLLQRLSNVFSKDENSLLGQLFGAIGSKLDELDPAQTQLQRQFAMFTANGEALDRHGQDWGVYRRDLEADEDYRRRIQAVLPIYTNGPTVQAISDIVRNFTGAAPVILEFGPYSFTMGVTPMGDFMFNDRSPFEFEVQVQNPEGVTYKKNDLEMAVQQAKPARATVTFVHQGGI</sequence>
<name>A0ABS1J7Q3_9BACL</name>
<accession>A0ABS1J7Q3</accession>
<dbReference type="RefSeq" id="WP_201632266.1">
    <property type="nucleotide sequence ID" value="NZ_JAEQNB010000001.1"/>
</dbReference>
<keyword evidence="2" id="KW-1185">Reference proteome</keyword>
<comment type="caution">
    <text evidence="1">The sequence shown here is derived from an EMBL/GenBank/DDBJ whole genome shotgun (WGS) entry which is preliminary data.</text>
</comment>
<evidence type="ECO:0008006" key="3">
    <source>
        <dbReference type="Google" id="ProtNLM"/>
    </source>
</evidence>